<evidence type="ECO:0000256" key="4">
    <source>
        <dbReference type="ARBA" id="ARBA00022771"/>
    </source>
</evidence>
<keyword evidence="6" id="KW-0805">Transcription regulation</keyword>
<dbReference type="InterPro" id="IPR050589">
    <property type="entry name" value="Ikaros_C2H2-ZF"/>
</dbReference>
<evidence type="ECO:0000313" key="13">
    <source>
        <dbReference type="RefSeq" id="XP_022832854.1"/>
    </source>
</evidence>
<accession>A0A9J7ERD8</accession>
<dbReference type="GO" id="GO:0006357">
    <property type="term" value="P:regulation of transcription by RNA polymerase II"/>
    <property type="evidence" value="ECO:0007669"/>
    <property type="project" value="TreeGrafter"/>
</dbReference>
<proteinExistence type="predicted"/>
<reference evidence="13" key="1">
    <citation type="submission" date="2025-08" db="UniProtKB">
        <authorList>
            <consortium name="RefSeq"/>
        </authorList>
    </citation>
    <scope>IDENTIFICATION</scope>
    <source>
        <strain evidence="13">Ishihara</strain>
        <tissue evidence="13">Whole body</tissue>
    </source>
</reference>
<comment type="subcellular location">
    <subcellularLocation>
        <location evidence="1">Nucleus</location>
    </subcellularLocation>
</comment>
<dbReference type="Pfam" id="PF00096">
    <property type="entry name" value="zf-C2H2"/>
    <property type="match status" value="3"/>
</dbReference>
<dbReference type="GeneID" id="111360832"/>
<keyword evidence="9" id="KW-0539">Nucleus</keyword>
<dbReference type="PANTHER" id="PTHR24404:SF114">
    <property type="entry name" value="KLUMPFUSS, ISOFORM B-RELATED"/>
    <property type="match status" value="1"/>
</dbReference>
<evidence type="ECO:0000256" key="10">
    <source>
        <dbReference type="PROSITE-ProRule" id="PRU00042"/>
    </source>
</evidence>
<feature type="domain" description="C2H2-type" evidence="11">
    <location>
        <begin position="217"/>
        <end position="244"/>
    </location>
</feature>
<keyword evidence="3" id="KW-0677">Repeat</keyword>
<evidence type="ECO:0000256" key="9">
    <source>
        <dbReference type="ARBA" id="ARBA00023242"/>
    </source>
</evidence>
<dbReference type="OrthoDB" id="10018191at2759"/>
<keyword evidence="8" id="KW-0804">Transcription</keyword>
<dbReference type="Gene3D" id="3.30.160.60">
    <property type="entry name" value="Classic Zinc Finger"/>
    <property type="match status" value="3"/>
</dbReference>
<dbReference type="GO" id="GO:0003700">
    <property type="term" value="F:DNA-binding transcription factor activity"/>
    <property type="evidence" value="ECO:0007669"/>
    <property type="project" value="TreeGrafter"/>
</dbReference>
<keyword evidence="5" id="KW-0862">Zinc</keyword>
<name>A0A9J7ERD8_SPOLT</name>
<dbReference type="SMART" id="SM00355">
    <property type="entry name" value="ZnF_C2H2"/>
    <property type="match status" value="4"/>
</dbReference>
<dbReference type="FunFam" id="3.30.160.60:FF:000395">
    <property type="entry name" value="zinc finger protein 513"/>
    <property type="match status" value="1"/>
</dbReference>
<dbReference type="GO" id="GO:0005634">
    <property type="term" value="C:nucleus"/>
    <property type="evidence" value="ECO:0007669"/>
    <property type="project" value="UniProtKB-SubCell"/>
</dbReference>
<dbReference type="InterPro" id="IPR036236">
    <property type="entry name" value="Znf_C2H2_sf"/>
</dbReference>
<evidence type="ECO:0000313" key="12">
    <source>
        <dbReference type="Proteomes" id="UP000301870"/>
    </source>
</evidence>
<evidence type="ECO:0000256" key="7">
    <source>
        <dbReference type="ARBA" id="ARBA00023125"/>
    </source>
</evidence>
<organism evidence="12 13">
    <name type="scientific">Spodoptera litura</name>
    <name type="common">Asian cotton leafworm</name>
    <dbReference type="NCBI Taxonomy" id="69820"/>
    <lineage>
        <taxon>Eukaryota</taxon>
        <taxon>Metazoa</taxon>
        <taxon>Ecdysozoa</taxon>
        <taxon>Arthropoda</taxon>
        <taxon>Hexapoda</taxon>
        <taxon>Insecta</taxon>
        <taxon>Pterygota</taxon>
        <taxon>Neoptera</taxon>
        <taxon>Endopterygota</taxon>
        <taxon>Lepidoptera</taxon>
        <taxon>Glossata</taxon>
        <taxon>Ditrysia</taxon>
        <taxon>Noctuoidea</taxon>
        <taxon>Noctuidae</taxon>
        <taxon>Amphipyrinae</taxon>
        <taxon>Spodoptera</taxon>
    </lineage>
</organism>
<dbReference type="SUPFAM" id="SSF57667">
    <property type="entry name" value="beta-beta-alpha zinc fingers"/>
    <property type="match status" value="2"/>
</dbReference>
<feature type="domain" description="C2H2-type" evidence="11">
    <location>
        <begin position="189"/>
        <end position="216"/>
    </location>
</feature>
<keyword evidence="12" id="KW-1185">Reference proteome</keyword>
<dbReference type="RefSeq" id="XP_022832854.1">
    <property type="nucleotide sequence ID" value="XM_022977086.1"/>
</dbReference>
<evidence type="ECO:0000256" key="8">
    <source>
        <dbReference type="ARBA" id="ARBA00023163"/>
    </source>
</evidence>
<keyword evidence="2" id="KW-0479">Metal-binding</keyword>
<evidence type="ECO:0000259" key="11">
    <source>
        <dbReference type="PROSITE" id="PS50157"/>
    </source>
</evidence>
<gene>
    <name evidence="13" type="primary">LOC111360832</name>
</gene>
<evidence type="ECO:0000256" key="2">
    <source>
        <dbReference type="ARBA" id="ARBA00022723"/>
    </source>
</evidence>
<sequence length="246" mass="28076">MFICPDCLHSSFYFNMFSSVKIERQDCVKFGRITKSWQTAALGVSGAGPNILPMRAGSMEPVPPVHTPIYEHKKHRLSRLLDKLAVQLNNNNNYPTPSWLVQETPQTEHNEAPLDLSLKSPREGTGIFSCHACGQEFSIYDRLVKHIASRHRSKPEGVRAYECEVCFRKFARSDMLTRHARLHSGVKPYSCASCGQVFSRSDHLATHQRTHTGEKPYRCPSCPYAACRRDMITRHMRTHLRRPQPA</sequence>
<feature type="domain" description="C2H2-type" evidence="11">
    <location>
        <begin position="128"/>
        <end position="156"/>
    </location>
</feature>
<evidence type="ECO:0000256" key="1">
    <source>
        <dbReference type="ARBA" id="ARBA00004123"/>
    </source>
</evidence>
<dbReference type="AlphaFoldDB" id="A0A9J7ERD8"/>
<dbReference type="FunFam" id="3.30.160.60:FF:000032">
    <property type="entry name" value="Krueppel-like factor 4"/>
    <property type="match status" value="1"/>
</dbReference>
<dbReference type="GO" id="GO:0000978">
    <property type="term" value="F:RNA polymerase II cis-regulatory region sequence-specific DNA binding"/>
    <property type="evidence" value="ECO:0007669"/>
    <property type="project" value="TreeGrafter"/>
</dbReference>
<evidence type="ECO:0000256" key="3">
    <source>
        <dbReference type="ARBA" id="ARBA00022737"/>
    </source>
</evidence>
<dbReference type="GO" id="GO:0008270">
    <property type="term" value="F:zinc ion binding"/>
    <property type="evidence" value="ECO:0007669"/>
    <property type="project" value="UniProtKB-KW"/>
</dbReference>
<dbReference type="InterPro" id="IPR013087">
    <property type="entry name" value="Znf_C2H2_type"/>
</dbReference>
<protein>
    <submittedName>
        <fullName evidence="13">Zinc finger protein 248-like</fullName>
    </submittedName>
</protein>
<dbReference type="KEGG" id="sliu:111360832"/>
<evidence type="ECO:0000256" key="6">
    <source>
        <dbReference type="ARBA" id="ARBA00023015"/>
    </source>
</evidence>
<keyword evidence="4 10" id="KW-0863">Zinc-finger</keyword>
<dbReference type="PROSITE" id="PS50157">
    <property type="entry name" value="ZINC_FINGER_C2H2_2"/>
    <property type="match status" value="4"/>
</dbReference>
<keyword evidence="7" id="KW-0238">DNA-binding</keyword>
<feature type="domain" description="C2H2-type" evidence="11">
    <location>
        <begin position="161"/>
        <end position="188"/>
    </location>
</feature>
<dbReference type="PANTHER" id="PTHR24404">
    <property type="entry name" value="ZINC FINGER PROTEIN"/>
    <property type="match status" value="1"/>
</dbReference>
<dbReference type="Proteomes" id="UP000301870">
    <property type="component" value="Chromosome Z"/>
</dbReference>
<dbReference type="PROSITE" id="PS00028">
    <property type="entry name" value="ZINC_FINGER_C2H2_1"/>
    <property type="match status" value="3"/>
</dbReference>
<evidence type="ECO:0000256" key="5">
    <source>
        <dbReference type="ARBA" id="ARBA00022833"/>
    </source>
</evidence>